<sequence>MKNIHLDLYKGMIKEIIYNIEEINEYGLSCFLYGLYSLIDKKKKELLLL</sequence>
<evidence type="ECO:0000313" key="1">
    <source>
        <dbReference type="EMBL" id="KOB89496.1"/>
    </source>
</evidence>
<accession>A0A0L7M9J8</accession>
<dbReference type="KEGG" id="pfd:PFDG_05045"/>
<dbReference type="AlphaFoldDB" id="A0A0L7M9J8"/>
<reference evidence="2" key="1">
    <citation type="submission" date="2006-09" db="EMBL/GenBank/DDBJ databases">
        <title>Annotation of Plasmodium falciparum Dd2.</title>
        <authorList>
            <consortium name="The Broad Institute Genome Sequencing Platform"/>
            <person name="Volkman S.K."/>
            <person name="Neafsey D.E."/>
            <person name="Dash A.P."/>
            <person name="Chitnis C.E."/>
            <person name="Hartl D.L."/>
            <person name="Young S.K."/>
            <person name="Zeng Q."/>
            <person name="Koehrsen M."/>
            <person name="Alvarado L."/>
            <person name="Berlin A."/>
            <person name="Borenstein D."/>
            <person name="Chapman S.B."/>
            <person name="Chen Z."/>
            <person name="Engels R."/>
            <person name="Freedman E."/>
            <person name="Gellesch M."/>
            <person name="Goldberg J."/>
            <person name="Griggs A."/>
            <person name="Gujja S."/>
            <person name="Heilman E.R."/>
            <person name="Heiman D.I."/>
            <person name="Howarth C."/>
            <person name="Jen D."/>
            <person name="Larson L."/>
            <person name="Mehta T."/>
            <person name="Neiman D."/>
            <person name="Park D."/>
            <person name="Pearson M."/>
            <person name="Roberts A."/>
            <person name="Saif S."/>
            <person name="Shea T."/>
            <person name="Shenoy N."/>
            <person name="Sisk P."/>
            <person name="Stolte C."/>
            <person name="Sykes S."/>
            <person name="Walk T."/>
            <person name="White J."/>
            <person name="Yandava C."/>
            <person name="Haas B."/>
            <person name="Henn M.R."/>
            <person name="Nusbaum C."/>
            <person name="Birren B."/>
        </authorList>
    </citation>
    <scope>NUCLEOTIDE SEQUENCE [LARGE SCALE GENOMIC DNA]</scope>
</reference>
<evidence type="ECO:0000313" key="2">
    <source>
        <dbReference type="Proteomes" id="UP000054282"/>
    </source>
</evidence>
<gene>
    <name evidence="1" type="ORF">PFDG_05045</name>
</gene>
<dbReference type="Proteomes" id="UP000054282">
    <property type="component" value="Unassembled WGS sequence"/>
</dbReference>
<organism evidence="1 2">
    <name type="scientific">Plasmodium falciparum (isolate Dd2)</name>
    <dbReference type="NCBI Taxonomy" id="57267"/>
    <lineage>
        <taxon>Eukaryota</taxon>
        <taxon>Sar</taxon>
        <taxon>Alveolata</taxon>
        <taxon>Apicomplexa</taxon>
        <taxon>Aconoidasida</taxon>
        <taxon>Haemosporida</taxon>
        <taxon>Plasmodiidae</taxon>
        <taxon>Plasmodium</taxon>
        <taxon>Plasmodium (Laverania)</taxon>
    </lineage>
</organism>
<reference evidence="2" key="2">
    <citation type="submission" date="2006-09" db="EMBL/GenBank/DDBJ databases">
        <title>The genome sequence of Plasmodium falciparum Dd2.</title>
        <authorList>
            <consortium name="The Broad Institute Genome Sequencing Platform"/>
            <person name="Birren B."/>
            <person name="Lander E."/>
            <person name="Galagan J."/>
            <person name="Nusbaum C."/>
            <person name="Devon K."/>
            <person name="Henn M."/>
            <person name="Jaffe D."/>
            <person name="Butler J."/>
            <person name="Alvarez P."/>
            <person name="Gnerre S."/>
            <person name="Grabherr M."/>
            <person name="Kleber M."/>
            <person name="Mauceli E."/>
            <person name="Brockman W."/>
            <person name="MacCallum I.A."/>
            <person name="Rounsley S."/>
            <person name="Young S."/>
            <person name="LaButti K."/>
            <person name="Pushparaj V."/>
            <person name="DeCaprio D."/>
            <person name="Crawford M."/>
            <person name="Koehrsen M."/>
            <person name="Engels R."/>
            <person name="Montgomery P."/>
            <person name="Pearson M."/>
            <person name="Howarth C."/>
            <person name="Larson L."/>
            <person name="Luoma S."/>
            <person name="White J."/>
            <person name="Kodira C."/>
            <person name="Zeng Q."/>
            <person name="O'Leary S."/>
            <person name="Yandava C."/>
            <person name="Alvarado L."/>
            <person name="Wirth D."/>
            <person name="Volkman S."/>
            <person name="Hartl D."/>
        </authorList>
    </citation>
    <scope>NUCLEOTIDE SEQUENCE [LARGE SCALE GENOMIC DNA]</scope>
</reference>
<proteinExistence type="predicted"/>
<protein>
    <submittedName>
        <fullName evidence="1">Uncharacterized protein</fullName>
    </submittedName>
</protein>
<name>A0A0L7M9J8_PLAF4</name>
<dbReference type="EMBL" id="GG702551">
    <property type="protein sequence ID" value="KOB89496.1"/>
    <property type="molecule type" value="Genomic_DNA"/>
</dbReference>